<dbReference type="CDD" id="cd03257">
    <property type="entry name" value="ABC_NikE_OppD_transporters"/>
    <property type="match status" value="1"/>
</dbReference>
<keyword evidence="5 8" id="KW-0067">ATP-binding</keyword>
<dbReference type="Proteomes" id="UP001156140">
    <property type="component" value="Unassembled WGS sequence"/>
</dbReference>
<dbReference type="PROSITE" id="PS50893">
    <property type="entry name" value="ABC_TRANSPORTER_2"/>
    <property type="match status" value="1"/>
</dbReference>
<comment type="subcellular location">
    <subcellularLocation>
        <location evidence="1">Cell inner membrane</location>
        <topology evidence="1">Peripheral membrane protein</topology>
    </subcellularLocation>
</comment>
<evidence type="ECO:0000313" key="8">
    <source>
        <dbReference type="EMBL" id="MCI0129078.1"/>
    </source>
</evidence>
<evidence type="ECO:0000259" key="7">
    <source>
        <dbReference type="PROSITE" id="PS50893"/>
    </source>
</evidence>
<accession>A0AA41QRL3</accession>
<dbReference type="Pfam" id="PF08352">
    <property type="entry name" value="oligo_HPY"/>
    <property type="match status" value="1"/>
</dbReference>
<proteinExistence type="inferred from homology"/>
<dbReference type="InterPro" id="IPR017871">
    <property type="entry name" value="ABC_transporter-like_CS"/>
</dbReference>
<dbReference type="PANTHER" id="PTHR43776:SF7">
    <property type="entry name" value="D,D-DIPEPTIDE TRANSPORT ATP-BINDING PROTEIN DDPF-RELATED"/>
    <property type="match status" value="1"/>
</dbReference>
<dbReference type="InterPro" id="IPR027417">
    <property type="entry name" value="P-loop_NTPase"/>
</dbReference>
<dbReference type="GO" id="GO:0055085">
    <property type="term" value="P:transmembrane transport"/>
    <property type="evidence" value="ECO:0007669"/>
    <property type="project" value="UniProtKB-ARBA"/>
</dbReference>
<feature type="domain" description="ABC transporter" evidence="7">
    <location>
        <begin position="9"/>
        <end position="259"/>
    </location>
</feature>
<dbReference type="PROSITE" id="PS00211">
    <property type="entry name" value="ABC_TRANSPORTER_1"/>
    <property type="match status" value="1"/>
</dbReference>
<comment type="caution">
    <text evidence="8">The sequence shown here is derived from an EMBL/GenBank/DDBJ whole genome shotgun (WGS) entry which is preliminary data.</text>
</comment>
<dbReference type="InterPro" id="IPR050319">
    <property type="entry name" value="ABC_transp_ATP-bind"/>
</dbReference>
<dbReference type="NCBIfam" id="TIGR01727">
    <property type="entry name" value="oligo_HPY"/>
    <property type="match status" value="1"/>
</dbReference>
<keyword evidence="9" id="KW-1185">Reference proteome</keyword>
<keyword evidence="4" id="KW-0547">Nucleotide-binding</keyword>
<dbReference type="GO" id="GO:0005886">
    <property type="term" value="C:plasma membrane"/>
    <property type="evidence" value="ECO:0007669"/>
    <property type="project" value="UniProtKB-SubCell"/>
</dbReference>
<dbReference type="GO" id="GO:0005524">
    <property type="term" value="F:ATP binding"/>
    <property type="evidence" value="ECO:0007669"/>
    <property type="project" value="UniProtKB-KW"/>
</dbReference>
<comment type="similarity">
    <text evidence="2">Belongs to the ABC transporter superfamily.</text>
</comment>
<dbReference type="AlphaFoldDB" id="A0AA41QRL3"/>
<protein>
    <submittedName>
        <fullName evidence="8">Dipeptide ABC transporter ATP-binding protein</fullName>
    </submittedName>
</protein>
<evidence type="ECO:0000256" key="3">
    <source>
        <dbReference type="ARBA" id="ARBA00022448"/>
    </source>
</evidence>
<dbReference type="NCBIfam" id="NF008453">
    <property type="entry name" value="PRK11308.1"/>
    <property type="match status" value="1"/>
</dbReference>
<sequence length="330" mass="36043">MTRQSQALLEAKHLSKRFTLQAGLFSKNAPSVKAVDDVSFHIMQGETLSLVGESGCGKSTTGRLIARLLEPSAGSLHFEGADISAVAGNDLRRLRRDVQMVFQDPYSSLNPRQTVGAILEAPFEIQGVEPPGGKRKAVLDLMERVGLKPEHVSRFPREFSGGQRQRIGIARALALRPKLIICDEPVSALDVSVQAQIVNLLQDLQRDFGLSYLFIAHDLSVVRHISHRVAVMYLGRIVEIGSAATVYARPAHPYTAALLSSVPIPDPDRRSSGTRTVLKGEIPSPINPPTGCHFHTRCPRAQDRCRSEAPALHKQGENHQVACHFPLGAN</sequence>
<dbReference type="InterPro" id="IPR003439">
    <property type="entry name" value="ABC_transporter-like_ATP-bd"/>
</dbReference>
<dbReference type="EMBL" id="JALAZD010000003">
    <property type="protein sequence ID" value="MCI0129078.1"/>
    <property type="molecule type" value="Genomic_DNA"/>
</dbReference>
<gene>
    <name evidence="8" type="ORF">ML536_19770</name>
</gene>
<dbReference type="RefSeq" id="WP_281737047.1">
    <property type="nucleotide sequence ID" value="NZ_JAKETQ010000003.1"/>
</dbReference>
<reference evidence="8" key="1">
    <citation type="submission" date="2022-03" db="EMBL/GenBank/DDBJ databases">
        <title>The complete genome sequence of a Methyloterrigena soli.</title>
        <authorList>
            <person name="Zi Z."/>
        </authorList>
    </citation>
    <scope>NUCLEOTIDE SEQUENCE</scope>
    <source>
        <strain evidence="8">M48</strain>
    </source>
</reference>
<dbReference type="SMART" id="SM00382">
    <property type="entry name" value="AAA"/>
    <property type="match status" value="1"/>
</dbReference>
<evidence type="ECO:0000256" key="2">
    <source>
        <dbReference type="ARBA" id="ARBA00005417"/>
    </source>
</evidence>
<dbReference type="FunFam" id="3.40.50.300:FF:000016">
    <property type="entry name" value="Oligopeptide ABC transporter ATP-binding component"/>
    <property type="match status" value="1"/>
</dbReference>
<dbReference type="Pfam" id="PF00005">
    <property type="entry name" value="ABC_tran"/>
    <property type="match status" value="1"/>
</dbReference>
<dbReference type="PANTHER" id="PTHR43776">
    <property type="entry name" value="TRANSPORT ATP-BINDING PROTEIN"/>
    <property type="match status" value="1"/>
</dbReference>
<feature type="region of interest" description="Disordered" evidence="6">
    <location>
        <begin position="265"/>
        <end position="285"/>
    </location>
</feature>
<organism evidence="8 9">
    <name type="scientific">Paradevosia shaoguanensis</name>
    <dbReference type="NCBI Taxonomy" id="1335043"/>
    <lineage>
        <taxon>Bacteria</taxon>
        <taxon>Pseudomonadati</taxon>
        <taxon>Pseudomonadota</taxon>
        <taxon>Alphaproteobacteria</taxon>
        <taxon>Hyphomicrobiales</taxon>
        <taxon>Devosiaceae</taxon>
        <taxon>Paradevosia</taxon>
    </lineage>
</organism>
<evidence type="ECO:0000256" key="4">
    <source>
        <dbReference type="ARBA" id="ARBA00022741"/>
    </source>
</evidence>
<dbReference type="GO" id="GO:0015833">
    <property type="term" value="P:peptide transport"/>
    <property type="evidence" value="ECO:0007669"/>
    <property type="project" value="InterPro"/>
</dbReference>
<evidence type="ECO:0000256" key="6">
    <source>
        <dbReference type="SAM" id="MobiDB-lite"/>
    </source>
</evidence>
<name>A0AA41QRL3_9HYPH</name>
<dbReference type="Gene3D" id="3.40.50.300">
    <property type="entry name" value="P-loop containing nucleotide triphosphate hydrolases"/>
    <property type="match status" value="1"/>
</dbReference>
<dbReference type="InterPro" id="IPR013563">
    <property type="entry name" value="Oligopep_ABC_C"/>
</dbReference>
<evidence type="ECO:0000256" key="5">
    <source>
        <dbReference type="ARBA" id="ARBA00022840"/>
    </source>
</evidence>
<evidence type="ECO:0000256" key="1">
    <source>
        <dbReference type="ARBA" id="ARBA00004417"/>
    </source>
</evidence>
<keyword evidence="3" id="KW-0813">Transport</keyword>
<evidence type="ECO:0000313" key="9">
    <source>
        <dbReference type="Proteomes" id="UP001156140"/>
    </source>
</evidence>
<dbReference type="InterPro" id="IPR003593">
    <property type="entry name" value="AAA+_ATPase"/>
</dbReference>
<dbReference type="GO" id="GO:0016887">
    <property type="term" value="F:ATP hydrolysis activity"/>
    <property type="evidence" value="ECO:0007669"/>
    <property type="project" value="InterPro"/>
</dbReference>
<dbReference type="SUPFAM" id="SSF52540">
    <property type="entry name" value="P-loop containing nucleoside triphosphate hydrolases"/>
    <property type="match status" value="1"/>
</dbReference>